<name>A0A853EK71_9ACTO</name>
<protein>
    <submittedName>
        <fullName evidence="6">LacI family DNA-binding transcriptional regulator</fullName>
    </submittedName>
</protein>
<evidence type="ECO:0000256" key="4">
    <source>
        <dbReference type="SAM" id="MobiDB-lite"/>
    </source>
</evidence>
<evidence type="ECO:0000313" key="6">
    <source>
        <dbReference type="EMBL" id="NYS68451.1"/>
    </source>
</evidence>
<dbReference type="CDD" id="cd06267">
    <property type="entry name" value="PBP1_LacI_sugar_binding-like"/>
    <property type="match status" value="1"/>
</dbReference>
<dbReference type="Pfam" id="PF00356">
    <property type="entry name" value="LacI"/>
    <property type="match status" value="1"/>
</dbReference>
<gene>
    <name evidence="6" type="ORF">HZZ05_02745</name>
</gene>
<dbReference type="InterPro" id="IPR010982">
    <property type="entry name" value="Lambda_DNA-bd_dom_sf"/>
</dbReference>
<feature type="region of interest" description="Disordered" evidence="4">
    <location>
        <begin position="311"/>
        <end position="338"/>
    </location>
</feature>
<feature type="domain" description="HTH lacI-type" evidence="5">
    <location>
        <begin position="4"/>
        <end position="58"/>
    </location>
</feature>
<dbReference type="InterPro" id="IPR028082">
    <property type="entry name" value="Peripla_BP_I"/>
</dbReference>
<sequence>MRRPTLKDVAEATGYSASTVSRALAGSPQISESTRRRIGAAARRLGYQADPIGSLLRAPRPRVLGLLCRLDQELHVVYRDHILARAEAHGLRLVTESVGPLRGAGEAIGNLHRLRCQTLIIIDPATVAQAEPALLEGSVTIGQQRPVAASDLVTSDNSGGMAQLIDHLRGLGHRRLLYIDSTPGVSADARRRAFQQAAGQAGLAFHTVAGGADVDSGLAALAPLLDRAGGLRTAPGQEPCTAVVCYNDQCAQGAIIAALRVGLRPGADLSVAGVDNSRLAASAAFDLTSIDRSPAEVARLAVELAEARVESGSPAHEPVSRTVGTTLVPRSSTGPARR</sequence>
<dbReference type="Gene3D" id="1.10.260.40">
    <property type="entry name" value="lambda repressor-like DNA-binding domains"/>
    <property type="match status" value="1"/>
</dbReference>
<evidence type="ECO:0000256" key="2">
    <source>
        <dbReference type="ARBA" id="ARBA00023125"/>
    </source>
</evidence>
<evidence type="ECO:0000256" key="1">
    <source>
        <dbReference type="ARBA" id="ARBA00023015"/>
    </source>
</evidence>
<evidence type="ECO:0000313" key="7">
    <source>
        <dbReference type="Proteomes" id="UP000572528"/>
    </source>
</evidence>
<keyword evidence="3" id="KW-0804">Transcription</keyword>
<proteinExistence type="predicted"/>
<dbReference type="AlphaFoldDB" id="A0A853EK71"/>
<evidence type="ECO:0000259" key="5">
    <source>
        <dbReference type="PROSITE" id="PS50932"/>
    </source>
</evidence>
<dbReference type="SUPFAM" id="SSF53822">
    <property type="entry name" value="Periplasmic binding protein-like I"/>
    <property type="match status" value="1"/>
</dbReference>
<dbReference type="PROSITE" id="PS50932">
    <property type="entry name" value="HTH_LACI_2"/>
    <property type="match status" value="1"/>
</dbReference>
<dbReference type="InterPro" id="IPR000843">
    <property type="entry name" value="HTH_LacI"/>
</dbReference>
<dbReference type="PANTHER" id="PTHR30146:SF109">
    <property type="entry name" value="HTH-TYPE TRANSCRIPTIONAL REGULATOR GALS"/>
    <property type="match status" value="1"/>
</dbReference>
<accession>A0A853EK71</accession>
<dbReference type="GO" id="GO:0000976">
    <property type="term" value="F:transcription cis-regulatory region binding"/>
    <property type="evidence" value="ECO:0007669"/>
    <property type="project" value="TreeGrafter"/>
</dbReference>
<dbReference type="InterPro" id="IPR046335">
    <property type="entry name" value="LacI/GalR-like_sensor"/>
</dbReference>
<feature type="compositionally biased region" description="Polar residues" evidence="4">
    <location>
        <begin position="322"/>
        <end position="338"/>
    </location>
</feature>
<dbReference type="Pfam" id="PF13377">
    <property type="entry name" value="Peripla_BP_3"/>
    <property type="match status" value="1"/>
</dbReference>
<dbReference type="EMBL" id="JACBXV010000019">
    <property type="protein sequence ID" value="NYS68451.1"/>
    <property type="molecule type" value="Genomic_DNA"/>
</dbReference>
<dbReference type="GO" id="GO:0003700">
    <property type="term" value="F:DNA-binding transcription factor activity"/>
    <property type="evidence" value="ECO:0007669"/>
    <property type="project" value="TreeGrafter"/>
</dbReference>
<keyword evidence="2 6" id="KW-0238">DNA-binding</keyword>
<dbReference type="SMART" id="SM00354">
    <property type="entry name" value="HTH_LACI"/>
    <property type="match status" value="1"/>
</dbReference>
<dbReference type="SUPFAM" id="SSF47413">
    <property type="entry name" value="lambda repressor-like DNA-binding domains"/>
    <property type="match status" value="1"/>
</dbReference>
<reference evidence="6 7" key="1">
    <citation type="submission" date="2020-07" db="EMBL/GenBank/DDBJ databases">
        <title>MOT database genomes.</title>
        <authorList>
            <person name="Joseph S."/>
            <person name="Aduse-Opoku J."/>
            <person name="Hashim A."/>
            <person name="Wade W."/>
            <person name="Curtis M."/>
        </authorList>
    </citation>
    <scope>NUCLEOTIDE SEQUENCE [LARGE SCALE GENOMIC DNA]</scope>
    <source>
        <strain evidence="6 7">WMus004</strain>
    </source>
</reference>
<dbReference type="CDD" id="cd01392">
    <property type="entry name" value="HTH_LacI"/>
    <property type="match status" value="1"/>
</dbReference>
<dbReference type="PANTHER" id="PTHR30146">
    <property type="entry name" value="LACI-RELATED TRANSCRIPTIONAL REPRESSOR"/>
    <property type="match status" value="1"/>
</dbReference>
<evidence type="ECO:0000256" key="3">
    <source>
        <dbReference type="ARBA" id="ARBA00023163"/>
    </source>
</evidence>
<dbReference type="RefSeq" id="WP_179899788.1">
    <property type="nucleotide sequence ID" value="NZ_JACBXV010000019.1"/>
</dbReference>
<keyword evidence="1" id="KW-0805">Transcription regulation</keyword>
<dbReference type="Proteomes" id="UP000572528">
    <property type="component" value="Unassembled WGS sequence"/>
</dbReference>
<comment type="caution">
    <text evidence="6">The sequence shown here is derived from an EMBL/GenBank/DDBJ whole genome shotgun (WGS) entry which is preliminary data.</text>
</comment>
<dbReference type="Gene3D" id="3.40.50.2300">
    <property type="match status" value="2"/>
</dbReference>
<organism evidence="6 7">
    <name type="scientific">Actinomyces bowdenii</name>
    <dbReference type="NCBI Taxonomy" id="131109"/>
    <lineage>
        <taxon>Bacteria</taxon>
        <taxon>Bacillati</taxon>
        <taxon>Actinomycetota</taxon>
        <taxon>Actinomycetes</taxon>
        <taxon>Actinomycetales</taxon>
        <taxon>Actinomycetaceae</taxon>
        <taxon>Actinomyces</taxon>
    </lineage>
</organism>